<proteinExistence type="predicted"/>
<protein>
    <submittedName>
        <fullName evidence="7">OmpA family protein</fullName>
    </submittedName>
</protein>
<keyword evidence="3" id="KW-0998">Cell outer membrane</keyword>
<dbReference type="SUPFAM" id="SSF103088">
    <property type="entry name" value="OmpA-like"/>
    <property type="match status" value="1"/>
</dbReference>
<evidence type="ECO:0000259" key="6">
    <source>
        <dbReference type="PROSITE" id="PS51123"/>
    </source>
</evidence>
<name>A0A553E1N9_9FLAO</name>
<evidence type="ECO:0000256" key="5">
    <source>
        <dbReference type="SAM" id="SignalP"/>
    </source>
</evidence>
<dbReference type="Pfam" id="PF07676">
    <property type="entry name" value="PD40"/>
    <property type="match status" value="1"/>
</dbReference>
<evidence type="ECO:0000256" key="4">
    <source>
        <dbReference type="PROSITE-ProRule" id="PRU00473"/>
    </source>
</evidence>
<dbReference type="Pfam" id="PF00691">
    <property type="entry name" value="OmpA"/>
    <property type="match status" value="1"/>
</dbReference>
<dbReference type="InterPro" id="IPR050330">
    <property type="entry name" value="Bact_OuterMem_StrucFunc"/>
</dbReference>
<evidence type="ECO:0000313" key="7">
    <source>
        <dbReference type="EMBL" id="TRX38958.1"/>
    </source>
</evidence>
<dbReference type="Gene3D" id="1.25.40.10">
    <property type="entry name" value="Tetratricopeptide repeat domain"/>
    <property type="match status" value="1"/>
</dbReference>
<organism evidence="7 8">
    <name type="scientific">Flavobacterium restrictum</name>
    <dbReference type="NCBI Taxonomy" id="2594428"/>
    <lineage>
        <taxon>Bacteria</taxon>
        <taxon>Pseudomonadati</taxon>
        <taxon>Bacteroidota</taxon>
        <taxon>Flavobacteriia</taxon>
        <taxon>Flavobacteriales</taxon>
        <taxon>Flavobacteriaceae</taxon>
        <taxon>Flavobacterium</taxon>
    </lineage>
</organism>
<dbReference type="Gene3D" id="3.30.1330.60">
    <property type="entry name" value="OmpA-like domain"/>
    <property type="match status" value="1"/>
</dbReference>
<evidence type="ECO:0000256" key="1">
    <source>
        <dbReference type="ARBA" id="ARBA00004442"/>
    </source>
</evidence>
<reference evidence="7 8" key="1">
    <citation type="submission" date="2019-07" db="EMBL/GenBank/DDBJ databases">
        <title>Novel species of Flavobacterium.</title>
        <authorList>
            <person name="Liu Q."/>
            <person name="Xin Y.-H."/>
        </authorList>
    </citation>
    <scope>NUCLEOTIDE SEQUENCE [LARGE SCALE GENOMIC DNA]</scope>
    <source>
        <strain evidence="7 8">LB1R34</strain>
    </source>
</reference>
<keyword evidence="5" id="KW-0732">Signal</keyword>
<dbReference type="PANTHER" id="PTHR30329:SF21">
    <property type="entry name" value="LIPOPROTEIN YIAD-RELATED"/>
    <property type="match status" value="1"/>
</dbReference>
<evidence type="ECO:0000313" key="8">
    <source>
        <dbReference type="Proteomes" id="UP000316371"/>
    </source>
</evidence>
<keyword evidence="8" id="KW-1185">Reference proteome</keyword>
<accession>A0A553E1N9</accession>
<dbReference type="AlphaFoldDB" id="A0A553E1N9"/>
<dbReference type="Proteomes" id="UP000316371">
    <property type="component" value="Unassembled WGS sequence"/>
</dbReference>
<feature type="signal peptide" evidence="5">
    <location>
        <begin position="1"/>
        <end position="19"/>
    </location>
</feature>
<dbReference type="RefSeq" id="WP_144256645.1">
    <property type="nucleotide sequence ID" value="NZ_VJZT01000010.1"/>
</dbReference>
<comment type="caution">
    <text evidence="7">The sequence shown here is derived from an EMBL/GenBank/DDBJ whole genome shotgun (WGS) entry which is preliminary data.</text>
</comment>
<dbReference type="CDD" id="cd07185">
    <property type="entry name" value="OmpA_C-like"/>
    <property type="match status" value="1"/>
</dbReference>
<dbReference type="InterPro" id="IPR011990">
    <property type="entry name" value="TPR-like_helical_dom_sf"/>
</dbReference>
<dbReference type="GO" id="GO:0009279">
    <property type="term" value="C:cell outer membrane"/>
    <property type="evidence" value="ECO:0007669"/>
    <property type="project" value="UniProtKB-SubCell"/>
</dbReference>
<evidence type="ECO:0000256" key="3">
    <source>
        <dbReference type="ARBA" id="ARBA00023237"/>
    </source>
</evidence>
<dbReference type="InterPro" id="IPR006664">
    <property type="entry name" value="OMP_bac"/>
</dbReference>
<dbReference type="PRINTS" id="PR01021">
    <property type="entry name" value="OMPADOMAIN"/>
</dbReference>
<dbReference type="InterPro" id="IPR011659">
    <property type="entry name" value="WD40"/>
</dbReference>
<dbReference type="InterPro" id="IPR036737">
    <property type="entry name" value="OmpA-like_sf"/>
</dbReference>
<feature type="chain" id="PRO_5021863022" evidence="5">
    <location>
        <begin position="20"/>
        <end position="622"/>
    </location>
</feature>
<comment type="subcellular location">
    <subcellularLocation>
        <location evidence="1">Cell outer membrane</location>
    </subcellularLocation>
</comment>
<dbReference type="InterPro" id="IPR006665">
    <property type="entry name" value="OmpA-like"/>
</dbReference>
<gene>
    <name evidence="7" type="ORF">FNW21_10220</name>
</gene>
<dbReference type="EMBL" id="VJZT01000010">
    <property type="protein sequence ID" value="TRX38958.1"/>
    <property type="molecule type" value="Genomic_DNA"/>
</dbReference>
<dbReference type="PANTHER" id="PTHR30329">
    <property type="entry name" value="STATOR ELEMENT OF FLAGELLAR MOTOR COMPLEX"/>
    <property type="match status" value="1"/>
</dbReference>
<evidence type="ECO:0000256" key="2">
    <source>
        <dbReference type="ARBA" id="ARBA00023136"/>
    </source>
</evidence>
<dbReference type="SUPFAM" id="SSF82171">
    <property type="entry name" value="DPP6 N-terminal domain-like"/>
    <property type="match status" value="1"/>
</dbReference>
<feature type="domain" description="OmpA-like" evidence="6">
    <location>
        <begin position="504"/>
        <end position="622"/>
    </location>
</feature>
<dbReference type="SUPFAM" id="SSF48452">
    <property type="entry name" value="TPR-like"/>
    <property type="match status" value="1"/>
</dbReference>
<keyword evidence="2 4" id="KW-0472">Membrane</keyword>
<dbReference type="OrthoDB" id="9809364at2"/>
<dbReference type="PROSITE" id="PS51123">
    <property type="entry name" value="OMPA_2"/>
    <property type="match status" value="1"/>
</dbReference>
<sequence>MKTSTITLILILVSTLLTAQNTQTKPADKLVERLEYVQAVQEYLKLVDNGKSDSYVQKQLGDCYYNIYNPTEAIKWYQQAISSGKQDPETYYRYAQMLKSDGKYEASNAQMKTFAAMLPTDSRAKIFNENPDYLPKLIDTEKLFDVEKISINSERSDFGGVLYGNQLYFSSARNETLKKYGWNDEPFLDLYQSTYDSAQKKYTEPTAITELNTRFHEGPLTMTQDGNTIYYSSESFNENLFEKDKTKKLKYGQVNLYTAKKENGKWTVIKPLPFNSKSYSTSNPSIDVKGTTLYFSSNMPGSKGGIDIWKVAVNADGTFGTPENMGDKINTAGDESFPFITDDSVLYFASNGLTGFGGLDVFSIDLKTNAAAVNLGKPVNTEKDDFAFTFNTAQNRGYVSSNRFGVDHIYSAIPVCKGQIETIVKNAKTGALLPNAKVVIMDEAGNVLGTKFTNDNAEVLYDTECKPYTIAVYKDGFVTKNFPVANLDGGKKVLEANIDPIEVIITETEIILNPIYFEYDKSNITKQGATELDKLVYVMSQNDKIVIFAKSHTDFRGNDAYNMKLSDRRAQATVQYVISKGIDASRITGQGFGESEPKVNCEKCTEKEHALNRRSEFMIIKK</sequence>